<keyword evidence="3" id="KW-1185">Reference proteome</keyword>
<dbReference type="RefSeq" id="WP_344597622.1">
    <property type="nucleotide sequence ID" value="NZ_BAAASO010000052.1"/>
</dbReference>
<dbReference type="EMBL" id="BJHW01000002">
    <property type="protein sequence ID" value="GDY60364.1"/>
    <property type="molecule type" value="Genomic_DNA"/>
</dbReference>
<name>A0A4D4LIS2_STRVO</name>
<proteinExistence type="predicted"/>
<keyword evidence="1" id="KW-1133">Transmembrane helix</keyword>
<gene>
    <name evidence="2" type="ORF">SVIO_109870</name>
</gene>
<keyword evidence="1" id="KW-0472">Membrane</keyword>
<feature type="transmembrane region" description="Helical" evidence="1">
    <location>
        <begin position="17"/>
        <end position="37"/>
    </location>
</feature>
<accession>A0A4D4LIS2</accession>
<evidence type="ECO:0000256" key="1">
    <source>
        <dbReference type="SAM" id="Phobius"/>
    </source>
</evidence>
<dbReference type="Proteomes" id="UP000301309">
    <property type="component" value="Unassembled WGS sequence"/>
</dbReference>
<protein>
    <recommendedName>
        <fullName evidence="4">Heme exporter protein D</fullName>
    </recommendedName>
</protein>
<sequence>MAVFTPYVFRTESTWHAIAWSVMLTGTVAFIAVLIRAELLIRRLDRRTNSDASET</sequence>
<keyword evidence="1" id="KW-0812">Transmembrane</keyword>
<organism evidence="2 3">
    <name type="scientific">Streptomyces violaceusniger</name>
    <dbReference type="NCBI Taxonomy" id="68280"/>
    <lineage>
        <taxon>Bacteria</taxon>
        <taxon>Bacillati</taxon>
        <taxon>Actinomycetota</taxon>
        <taxon>Actinomycetes</taxon>
        <taxon>Kitasatosporales</taxon>
        <taxon>Streptomycetaceae</taxon>
        <taxon>Streptomyces</taxon>
        <taxon>Streptomyces violaceusniger group</taxon>
    </lineage>
</organism>
<reference evidence="2 3" key="1">
    <citation type="journal article" date="2020" name="Int. J. Syst. Evol. Microbiol.">
        <title>Reclassification of Streptomyces castelarensis and Streptomyces sporoclivatus as later heterotypic synonyms of Streptomyces antimycoticus.</title>
        <authorList>
            <person name="Komaki H."/>
            <person name="Tamura T."/>
        </authorList>
    </citation>
    <scope>NUCLEOTIDE SEQUENCE [LARGE SCALE GENOMIC DNA]</scope>
    <source>
        <strain evidence="2 3">NBRC 13459</strain>
    </source>
</reference>
<comment type="caution">
    <text evidence="2">The sequence shown here is derived from an EMBL/GenBank/DDBJ whole genome shotgun (WGS) entry which is preliminary data.</text>
</comment>
<evidence type="ECO:0000313" key="3">
    <source>
        <dbReference type="Proteomes" id="UP000301309"/>
    </source>
</evidence>
<evidence type="ECO:0008006" key="4">
    <source>
        <dbReference type="Google" id="ProtNLM"/>
    </source>
</evidence>
<evidence type="ECO:0000313" key="2">
    <source>
        <dbReference type="EMBL" id="GDY60364.1"/>
    </source>
</evidence>
<dbReference type="AlphaFoldDB" id="A0A4D4LIS2"/>